<name>A0A2S3ZZF2_ARTGL</name>
<comment type="caution">
    <text evidence="4">The sequence shown here is derived from an EMBL/GenBank/DDBJ whole genome shotgun (WGS) entry which is preliminary data.</text>
</comment>
<feature type="region of interest" description="Disordered" evidence="1">
    <location>
        <begin position="206"/>
        <end position="225"/>
    </location>
</feature>
<feature type="transmembrane region" description="Helical" evidence="2">
    <location>
        <begin position="178"/>
        <end position="199"/>
    </location>
</feature>
<keyword evidence="2" id="KW-0812">Transmembrane</keyword>
<feature type="region of interest" description="Disordered" evidence="1">
    <location>
        <begin position="294"/>
        <end position="382"/>
    </location>
</feature>
<sequence length="726" mass="74272">MLGKYVRSKIAIVLAILGLLVLGSGIGQRTIWLPAAQLTATTPADVSAAPLTVISPEILKTRDGHFTLTVKSDGPIQLAVARERDIIGWIGDAAYTQVDGANDDFTALSTQSNAGAASVPNPAGSDLWVSEEKATGELTYTWQAPGHGDWALLLSSDGKAAAPTNISMTVDNQAGTPWAVPLMILGSAMLAAAALLFLIAPRKPKSGEPAPVGRRAAGKAPADPATGALEVDKLVAAREAAKSAAATGKDAPSTIAEARNAERPVAGAKAGGEASAPAFVSDATSALPAVLQPPAAQDPEAGSAAGAKSNDKNDDDSTKGSGGGDDDGKGASTPENDADVKGADVTEAKTEAKNDAKKKGKADFSASSPTEVATPRTMHKTMNHKSRWGAALAVILVAGSVGPAVAEDATTGAATPAPTSSASSTAPAASADANTPGFPSLLDSQVQRIATAVATVVASGDNAKNAKELESRVTGMALEVRTANYKIRSQVASAPAPEPVSATQLLAKVVTTTDTWPRSAMFVTKGENNELPQLLTLVQQSPRENYKLIKSTPLLPGQTFPTVDKEGTKEVAIDESAGLKMSPKDAIAALSDRLTKDDSKFKDSFNDSVYITSVLDAQKKIVADAKDATNVFSHTADTKSPVAMRTADGGAMVVVGYTFGIDTTSKEDATLTVPADAAVFTGGTETTKGFTLSYAEPVVMYIPAASGDGKITLLSATRDLVGGQFK</sequence>
<keyword evidence="2" id="KW-0472">Membrane</keyword>
<reference evidence="4 5" key="1">
    <citation type="submission" date="2018-01" db="EMBL/GenBank/DDBJ databases">
        <title>Arthrobacter sp. nov., from glaciers in China.</title>
        <authorList>
            <person name="Liu Q."/>
            <person name="Xin Y.-H."/>
        </authorList>
    </citation>
    <scope>NUCLEOTIDE SEQUENCE [LARGE SCALE GENOMIC DNA]</scope>
    <source>
        <strain evidence="4 5">HLT2-12-2</strain>
    </source>
</reference>
<evidence type="ECO:0000256" key="2">
    <source>
        <dbReference type="SAM" id="Phobius"/>
    </source>
</evidence>
<keyword evidence="5" id="KW-1185">Reference proteome</keyword>
<evidence type="ECO:0000313" key="4">
    <source>
        <dbReference type="EMBL" id="POH74484.1"/>
    </source>
</evidence>
<feature type="compositionally biased region" description="Basic and acidic residues" evidence="1">
    <location>
        <begin position="338"/>
        <end position="357"/>
    </location>
</feature>
<keyword evidence="2" id="KW-1133">Transmembrane helix</keyword>
<feature type="compositionally biased region" description="Basic and acidic residues" evidence="1">
    <location>
        <begin position="309"/>
        <end position="318"/>
    </location>
</feature>
<dbReference type="InterPro" id="IPR058407">
    <property type="entry name" value="DUF8094"/>
</dbReference>
<dbReference type="Proteomes" id="UP000237061">
    <property type="component" value="Unassembled WGS sequence"/>
</dbReference>
<dbReference type="AlphaFoldDB" id="A0A2S3ZZF2"/>
<dbReference type="Pfam" id="PF26366">
    <property type="entry name" value="DUF8094"/>
    <property type="match status" value="1"/>
</dbReference>
<feature type="compositionally biased region" description="Low complexity" evidence="1">
    <location>
        <begin position="411"/>
        <end position="431"/>
    </location>
</feature>
<gene>
    <name evidence="4" type="ORF">CVS27_04435</name>
</gene>
<proteinExistence type="predicted"/>
<accession>A0A2S3ZZF2</accession>
<evidence type="ECO:0000259" key="3">
    <source>
        <dbReference type="Pfam" id="PF26366"/>
    </source>
</evidence>
<feature type="compositionally biased region" description="Low complexity" evidence="1">
    <location>
        <begin position="294"/>
        <end position="308"/>
    </location>
</feature>
<feature type="region of interest" description="Disordered" evidence="1">
    <location>
        <begin position="411"/>
        <end position="436"/>
    </location>
</feature>
<dbReference type="EMBL" id="PPXC01000003">
    <property type="protein sequence ID" value="POH74484.1"/>
    <property type="molecule type" value="Genomic_DNA"/>
</dbReference>
<protein>
    <recommendedName>
        <fullName evidence="3">DUF8094 domain-containing protein</fullName>
    </recommendedName>
</protein>
<feature type="domain" description="DUF8094" evidence="3">
    <location>
        <begin position="461"/>
        <end position="721"/>
    </location>
</feature>
<organism evidence="4 5">
    <name type="scientific">Arthrobacter glacialis</name>
    <dbReference type="NCBI Taxonomy" id="1664"/>
    <lineage>
        <taxon>Bacteria</taxon>
        <taxon>Bacillati</taxon>
        <taxon>Actinomycetota</taxon>
        <taxon>Actinomycetes</taxon>
        <taxon>Micrococcales</taxon>
        <taxon>Micrococcaceae</taxon>
        <taxon>Arthrobacter</taxon>
    </lineage>
</organism>
<evidence type="ECO:0000256" key="1">
    <source>
        <dbReference type="SAM" id="MobiDB-lite"/>
    </source>
</evidence>
<evidence type="ECO:0000313" key="5">
    <source>
        <dbReference type="Proteomes" id="UP000237061"/>
    </source>
</evidence>